<dbReference type="EMBL" id="AFZZ01000172">
    <property type="protein sequence ID" value="EHJ38535.1"/>
    <property type="molecule type" value="Genomic_DNA"/>
</dbReference>
<evidence type="ECO:0000259" key="1">
    <source>
        <dbReference type="Pfam" id="PF21247"/>
    </source>
</evidence>
<dbReference type="Proteomes" id="UP000004407">
    <property type="component" value="Unassembled WGS sequence"/>
</dbReference>
<sequence>MGKDVNRITASYRFGRNTTGVCGADHAVWYGTRQENPTRKSNKQVLRREQILEFCVEPKSLFDILQHLGLKNREILMEVYINPMIGAGALVMTEPDNPTSRNQMYVAVREDMDTCNSK</sequence>
<dbReference type="AlphaFoldDB" id="G6AZF3"/>
<dbReference type="eggNOG" id="ENOG502ZPZP">
    <property type="taxonomic scope" value="Bacteria"/>
</dbReference>
<organism evidence="2 3">
    <name type="scientific">Leyella stercorea DSM 18206</name>
    <dbReference type="NCBI Taxonomy" id="1002367"/>
    <lineage>
        <taxon>Bacteria</taxon>
        <taxon>Pseudomonadati</taxon>
        <taxon>Bacteroidota</taxon>
        <taxon>Bacteroidia</taxon>
        <taxon>Bacteroidales</taxon>
        <taxon>Prevotellaceae</taxon>
        <taxon>Leyella</taxon>
    </lineage>
</organism>
<reference evidence="2 3" key="1">
    <citation type="submission" date="2011-08" db="EMBL/GenBank/DDBJ databases">
        <authorList>
            <person name="Weinstock G."/>
            <person name="Sodergren E."/>
            <person name="Clifton S."/>
            <person name="Fulton L."/>
            <person name="Fulton B."/>
            <person name="Courtney L."/>
            <person name="Fronick C."/>
            <person name="Harrison M."/>
            <person name="Strong C."/>
            <person name="Farmer C."/>
            <person name="Delahaunty K."/>
            <person name="Markovic C."/>
            <person name="Hall O."/>
            <person name="Minx P."/>
            <person name="Tomlinson C."/>
            <person name="Mitreva M."/>
            <person name="Hou S."/>
            <person name="Chen J."/>
            <person name="Wollam A."/>
            <person name="Pepin K.H."/>
            <person name="Johnson M."/>
            <person name="Bhonagiri V."/>
            <person name="Zhang X."/>
            <person name="Suruliraj S."/>
            <person name="Warren W."/>
            <person name="Chinwalla A."/>
            <person name="Mardis E.R."/>
            <person name="Wilson R.K."/>
        </authorList>
    </citation>
    <scope>NUCLEOTIDE SEQUENCE [LARGE SCALE GENOMIC DNA]</scope>
    <source>
        <strain evidence="2 3">DSM 18206</strain>
    </source>
</reference>
<gene>
    <name evidence="2" type="ORF">HMPREF0673_02017</name>
</gene>
<evidence type="ECO:0000313" key="3">
    <source>
        <dbReference type="Proteomes" id="UP000004407"/>
    </source>
</evidence>
<proteinExistence type="predicted"/>
<dbReference type="PATRIC" id="fig|1002367.3.peg.1644"/>
<dbReference type="InterPro" id="IPR049514">
    <property type="entry name" value="Fic-like_C"/>
</dbReference>
<evidence type="ECO:0000313" key="2">
    <source>
        <dbReference type="EMBL" id="EHJ38535.1"/>
    </source>
</evidence>
<feature type="domain" description="Filamentation induced by cAMP protein Fic-like C-terminal" evidence="1">
    <location>
        <begin position="58"/>
        <end position="105"/>
    </location>
</feature>
<protein>
    <recommendedName>
        <fullName evidence="1">Filamentation induced by cAMP protein Fic-like C-terminal domain-containing protein</fullName>
    </recommendedName>
</protein>
<dbReference type="HOGENOM" id="CLU_2070987_0_0_10"/>
<name>G6AZF3_9BACT</name>
<dbReference type="Pfam" id="PF21247">
    <property type="entry name" value="Fic-like_C"/>
    <property type="match status" value="1"/>
</dbReference>
<accession>G6AZF3</accession>
<comment type="caution">
    <text evidence="2">The sequence shown here is derived from an EMBL/GenBank/DDBJ whole genome shotgun (WGS) entry which is preliminary data.</text>
</comment>